<name>A0A7X0IHI4_9ACTN</name>
<dbReference type="EMBL" id="JACHIU010000001">
    <property type="protein sequence ID" value="MBB6475058.1"/>
    <property type="molecule type" value="Genomic_DNA"/>
</dbReference>
<dbReference type="Pfam" id="PF02575">
    <property type="entry name" value="YbaB_DNA_bd"/>
    <property type="match status" value="1"/>
</dbReference>
<keyword evidence="2" id="KW-1185">Reference proteome</keyword>
<proteinExistence type="predicted"/>
<gene>
    <name evidence="1" type="ORF">BJ992_004489</name>
</gene>
<organism evidence="1 2">
    <name type="scientific">Sphaerisporangium rubeum</name>
    <dbReference type="NCBI Taxonomy" id="321317"/>
    <lineage>
        <taxon>Bacteria</taxon>
        <taxon>Bacillati</taxon>
        <taxon>Actinomycetota</taxon>
        <taxon>Actinomycetes</taxon>
        <taxon>Streptosporangiales</taxon>
        <taxon>Streptosporangiaceae</taxon>
        <taxon>Sphaerisporangium</taxon>
    </lineage>
</organism>
<evidence type="ECO:0000313" key="2">
    <source>
        <dbReference type="Proteomes" id="UP000555564"/>
    </source>
</evidence>
<dbReference type="GO" id="GO:0003677">
    <property type="term" value="F:DNA binding"/>
    <property type="evidence" value="ECO:0007669"/>
    <property type="project" value="InterPro"/>
</dbReference>
<dbReference type="Gene3D" id="3.30.1310.10">
    <property type="entry name" value="Nucleoid-associated protein YbaB-like domain"/>
    <property type="match status" value="1"/>
</dbReference>
<sequence length="137" mass="15051">MMDFGDFAHIDAEKLLRGTQEQFARLEEVQRRTGALTGVASDGNALVTAEYTQEGLRDLRLDPAAMRLSAEDLADLIKQVIAASADDLRERAVALMSEVLGSPAEPAPHTTPLGQTTVRTYEEAMARLDTLRRRLDP</sequence>
<evidence type="ECO:0008006" key="3">
    <source>
        <dbReference type="Google" id="ProtNLM"/>
    </source>
</evidence>
<dbReference type="Proteomes" id="UP000555564">
    <property type="component" value="Unassembled WGS sequence"/>
</dbReference>
<accession>A0A7X0IHI4</accession>
<evidence type="ECO:0000313" key="1">
    <source>
        <dbReference type="EMBL" id="MBB6475058.1"/>
    </source>
</evidence>
<reference evidence="1 2" key="1">
    <citation type="submission" date="2020-08" db="EMBL/GenBank/DDBJ databases">
        <title>Sequencing the genomes of 1000 actinobacteria strains.</title>
        <authorList>
            <person name="Klenk H.-P."/>
        </authorList>
    </citation>
    <scope>NUCLEOTIDE SEQUENCE [LARGE SCALE GENOMIC DNA]</scope>
    <source>
        <strain evidence="1 2">DSM 44936</strain>
    </source>
</reference>
<dbReference type="InterPro" id="IPR036894">
    <property type="entry name" value="YbaB-like_sf"/>
</dbReference>
<dbReference type="InterPro" id="IPR004401">
    <property type="entry name" value="YbaB/EbfC"/>
</dbReference>
<protein>
    <recommendedName>
        <fullName evidence="3">YbaB/EbfC family DNA-binding protein</fullName>
    </recommendedName>
</protein>
<dbReference type="AlphaFoldDB" id="A0A7X0IHI4"/>
<comment type="caution">
    <text evidence="1">The sequence shown here is derived from an EMBL/GenBank/DDBJ whole genome shotgun (WGS) entry which is preliminary data.</text>
</comment>